<feature type="region of interest" description="Disordered" evidence="3">
    <location>
        <begin position="169"/>
        <end position="188"/>
    </location>
</feature>
<feature type="domain" description="GST N-terminal" evidence="4">
    <location>
        <begin position="425"/>
        <end position="506"/>
    </location>
</feature>
<feature type="compositionally biased region" description="Low complexity" evidence="3">
    <location>
        <begin position="555"/>
        <end position="583"/>
    </location>
</feature>
<dbReference type="InterPro" id="IPR036282">
    <property type="entry name" value="Glutathione-S-Trfase_C_sf"/>
</dbReference>
<comment type="caution">
    <text evidence="6">The sequence shown here is derived from an EMBL/GenBank/DDBJ whole genome shotgun (WGS) entry which is preliminary data.</text>
</comment>
<evidence type="ECO:0000259" key="4">
    <source>
        <dbReference type="PROSITE" id="PS50404"/>
    </source>
</evidence>
<keyword evidence="2" id="KW-0963">Cytoplasm</keyword>
<dbReference type="InterPro" id="IPR010987">
    <property type="entry name" value="Glutathione-S-Trfase_C-like"/>
</dbReference>
<organism evidence="6 7">
    <name type="scientific">Phytophthora lilii</name>
    <dbReference type="NCBI Taxonomy" id="2077276"/>
    <lineage>
        <taxon>Eukaryota</taxon>
        <taxon>Sar</taxon>
        <taxon>Stramenopiles</taxon>
        <taxon>Oomycota</taxon>
        <taxon>Peronosporomycetes</taxon>
        <taxon>Peronosporales</taxon>
        <taxon>Peronosporaceae</taxon>
        <taxon>Phytophthora</taxon>
    </lineage>
</organism>
<dbReference type="PROSITE" id="PS50405">
    <property type="entry name" value="GST_CTER"/>
    <property type="match status" value="1"/>
</dbReference>
<accession>A0A9W6WSI2</accession>
<dbReference type="Pfam" id="PF02798">
    <property type="entry name" value="GST_N"/>
    <property type="match status" value="2"/>
</dbReference>
<dbReference type="SUPFAM" id="SSF52833">
    <property type="entry name" value="Thioredoxin-like"/>
    <property type="match status" value="2"/>
</dbReference>
<dbReference type="OrthoDB" id="1696305at2759"/>
<dbReference type="SUPFAM" id="SSF47616">
    <property type="entry name" value="GST C-terminal domain-like"/>
    <property type="match status" value="1"/>
</dbReference>
<dbReference type="AlphaFoldDB" id="A0A9W6WSI2"/>
<evidence type="ECO:0000256" key="1">
    <source>
        <dbReference type="ARBA" id="ARBA00004496"/>
    </source>
</evidence>
<evidence type="ECO:0000256" key="2">
    <source>
        <dbReference type="ARBA" id="ARBA00022490"/>
    </source>
</evidence>
<name>A0A9W6WSI2_9STRA</name>
<reference evidence="6" key="1">
    <citation type="submission" date="2023-04" db="EMBL/GenBank/DDBJ databases">
        <title>Phytophthora lilii NBRC 32176.</title>
        <authorList>
            <person name="Ichikawa N."/>
            <person name="Sato H."/>
            <person name="Tonouchi N."/>
        </authorList>
    </citation>
    <scope>NUCLEOTIDE SEQUENCE</scope>
    <source>
        <strain evidence="6">NBRC 32176</strain>
    </source>
</reference>
<dbReference type="InterPro" id="IPR004046">
    <property type="entry name" value="GST_C"/>
</dbReference>
<proteinExistence type="predicted"/>
<dbReference type="InterPro" id="IPR036249">
    <property type="entry name" value="Thioredoxin-like_sf"/>
</dbReference>
<gene>
    <name evidence="6" type="ORF">Plil01_000550500</name>
</gene>
<dbReference type="Gene3D" id="3.40.30.10">
    <property type="entry name" value="Glutaredoxin"/>
    <property type="match status" value="2"/>
</dbReference>
<dbReference type="FunFam" id="3.40.30.10:FF:000295">
    <property type="entry name" value="Glutathione S-transferase unclassified 1"/>
    <property type="match status" value="2"/>
</dbReference>
<evidence type="ECO:0000256" key="3">
    <source>
        <dbReference type="SAM" id="MobiDB-lite"/>
    </source>
</evidence>
<evidence type="ECO:0000259" key="5">
    <source>
        <dbReference type="PROSITE" id="PS50405"/>
    </source>
</evidence>
<feature type="region of interest" description="Disordered" evidence="3">
    <location>
        <begin position="549"/>
        <end position="583"/>
    </location>
</feature>
<feature type="domain" description="GST C-terminal" evidence="5">
    <location>
        <begin position="298"/>
        <end position="427"/>
    </location>
</feature>
<dbReference type="EMBL" id="BSXW01000230">
    <property type="protein sequence ID" value="GMF15795.1"/>
    <property type="molecule type" value="Genomic_DNA"/>
</dbReference>
<dbReference type="Pfam" id="PF00043">
    <property type="entry name" value="GST_C"/>
    <property type="match status" value="1"/>
</dbReference>
<evidence type="ECO:0000313" key="7">
    <source>
        <dbReference type="Proteomes" id="UP001165083"/>
    </source>
</evidence>
<protein>
    <submittedName>
        <fullName evidence="6">Unnamed protein product</fullName>
    </submittedName>
</protein>
<dbReference type="GO" id="GO:0004364">
    <property type="term" value="F:glutathione transferase activity"/>
    <property type="evidence" value="ECO:0007669"/>
    <property type="project" value="TreeGrafter"/>
</dbReference>
<comment type="subcellular location">
    <subcellularLocation>
        <location evidence="1">Cytoplasm</location>
    </subcellularLocation>
</comment>
<dbReference type="InterPro" id="IPR004045">
    <property type="entry name" value="Glutathione_S-Trfase_N"/>
</dbReference>
<evidence type="ECO:0000313" key="6">
    <source>
        <dbReference type="EMBL" id="GMF15795.1"/>
    </source>
</evidence>
<dbReference type="GO" id="GO:0005737">
    <property type="term" value="C:cytoplasm"/>
    <property type="evidence" value="ECO:0007669"/>
    <property type="project" value="UniProtKB-SubCell"/>
</dbReference>
<dbReference type="PANTHER" id="PTHR43917">
    <property type="match status" value="1"/>
</dbReference>
<dbReference type="InterPro" id="IPR051369">
    <property type="entry name" value="GST_Theta"/>
</dbReference>
<keyword evidence="7" id="KW-1185">Reference proteome</keyword>
<dbReference type="PANTHER" id="PTHR43917:SF8">
    <property type="entry name" value="GH16740P-RELATED"/>
    <property type="match status" value="1"/>
</dbReference>
<dbReference type="Gene3D" id="1.20.1050.10">
    <property type="match status" value="1"/>
</dbReference>
<dbReference type="PROSITE" id="PS50404">
    <property type="entry name" value="GST_NTER"/>
    <property type="match status" value="2"/>
</dbReference>
<dbReference type="Proteomes" id="UP001165083">
    <property type="component" value="Unassembled WGS sequence"/>
</dbReference>
<feature type="domain" description="GST N-terminal" evidence="4">
    <location>
        <begin position="233"/>
        <end position="314"/>
    </location>
</feature>
<sequence>MKKTRTCCCCRGTVCFPDTLQRLIVRSIRFFVVLGQKERPASDHDVNVSFALFWTGAEDTFVKHAGGILSPPRGLDAMSFTGPLTLSQNVYLKDYVLDSVLTKSKHKKPKRTTVVELEVPGFGWLSVTAVDLDGTAASQKTLSQGKISVHTCRGLSVVPRAPLFPYELSDSKTQSNSPARAHTRPITPPKFATNMGGWSFPSPFAKFARRASKSSAASGSNNASASSSPLKTSSFKLYANMVSQPSRAVAWALKVKGADYEFVNVKFGGELIKSDEFKAWNPNALVPVIRDGDFALFEGYVSANVDEFLHWHHTNTRLFTLQILRPAASKAAGKATPSDLAFLENADALIEKEMTLLETFLDKDYVAHTDAPTVADYAAYCEIDQLEMMGYEFSKYPKVTAWIERMKVLLIPESAVQAPSPSPNMTLKLYANLISQPSRSVAWVLKVKGVDHELVPVNPGSDFFKSDEFKAINPNRLVPAIKDDDFVLTEGMAILQYLGAVRLDRPQGPLNAAMPKDLAALEGKDALIEKKFSLLETFLVNDFIAHTDFPPSPTTRPTARSTSLSSWATTSPSTPRSPPGSRA</sequence>
<dbReference type="GO" id="GO:0006749">
    <property type="term" value="P:glutathione metabolic process"/>
    <property type="evidence" value="ECO:0007669"/>
    <property type="project" value="TreeGrafter"/>
</dbReference>
<dbReference type="CDD" id="cd00570">
    <property type="entry name" value="GST_N_family"/>
    <property type="match status" value="2"/>
</dbReference>